<evidence type="ECO:0000259" key="4">
    <source>
        <dbReference type="PROSITE" id="PS50056"/>
    </source>
</evidence>
<protein>
    <recommendedName>
        <fullName evidence="7">Protein-tyrosine-phosphatase</fullName>
    </recommendedName>
</protein>
<gene>
    <name evidence="5" type="ORF">AB1Y20_015855</name>
</gene>
<evidence type="ECO:0000259" key="3">
    <source>
        <dbReference type="PROSITE" id="PS50054"/>
    </source>
</evidence>
<dbReference type="AlphaFoldDB" id="A0AB34K2N8"/>
<dbReference type="InterPro" id="IPR029021">
    <property type="entry name" value="Prot-tyrosine_phosphatase-like"/>
</dbReference>
<dbReference type="InterPro" id="IPR057023">
    <property type="entry name" value="PTP-SAK"/>
</dbReference>
<evidence type="ECO:0000256" key="2">
    <source>
        <dbReference type="SAM" id="MobiDB-lite"/>
    </source>
</evidence>
<dbReference type="SMART" id="SM00195">
    <property type="entry name" value="DSPc"/>
    <property type="match status" value="1"/>
</dbReference>
<dbReference type="InterPro" id="IPR000387">
    <property type="entry name" value="Tyr_Pase_dom"/>
</dbReference>
<evidence type="ECO:0008006" key="7">
    <source>
        <dbReference type="Google" id="ProtNLM"/>
    </source>
</evidence>
<comment type="caution">
    <text evidence="5">The sequence shown here is derived from an EMBL/GenBank/DDBJ whole genome shotgun (WGS) entry which is preliminary data.</text>
</comment>
<feature type="compositionally biased region" description="Polar residues" evidence="2">
    <location>
        <begin position="256"/>
        <end position="269"/>
    </location>
</feature>
<organism evidence="5 6">
    <name type="scientific">Prymnesium parvum</name>
    <name type="common">Toxic golden alga</name>
    <dbReference type="NCBI Taxonomy" id="97485"/>
    <lineage>
        <taxon>Eukaryota</taxon>
        <taxon>Haptista</taxon>
        <taxon>Haptophyta</taxon>
        <taxon>Prymnesiophyceae</taxon>
        <taxon>Prymnesiales</taxon>
        <taxon>Prymnesiaceae</taxon>
        <taxon>Prymnesium</taxon>
    </lineage>
</organism>
<accession>A0AB34K2N8</accession>
<dbReference type="FunFam" id="3.90.190.10:FF:000157">
    <property type="entry name" value="Protein-tyrosine phosphatase"/>
    <property type="match status" value="1"/>
</dbReference>
<feature type="region of interest" description="Disordered" evidence="2">
    <location>
        <begin position="233"/>
        <end position="275"/>
    </location>
</feature>
<dbReference type="EMBL" id="JBGBPQ010000003">
    <property type="protein sequence ID" value="KAL1527176.1"/>
    <property type="molecule type" value="Genomic_DNA"/>
</dbReference>
<feature type="domain" description="Tyrosine-protein phosphatase" evidence="3">
    <location>
        <begin position="70"/>
        <end position="213"/>
    </location>
</feature>
<dbReference type="GO" id="GO:0016791">
    <property type="term" value="F:phosphatase activity"/>
    <property type="evidence" value="ECO:0007669"/>
    <property type="project" value="UniProtKB-ARBA"/>
</dbReference>
<dbReference type="PANTHER" id="PTHR46274">
    <property type="entry name" value="PHOSPHATIDYLINOSITOL PHOSPHATASE"/>
    <property type="match status" value="1"/>
</dbReference>
<evidence type="ECO:0000256" key="1">
    <source>
        <dbReference type="ARBA" id="ARBA00022801"/>
    </source>
</evidence>
<reference evidence="5 6" key="1">
    <citation type="journal article" date="2024" name="Science">
        <title>Giant polyketide synthase enzymes in the biosynthesis of giant marine polyether toxins.</title>
        <authorList>
            <person name="Fallon T.R."/>
            <person name="Shende V.V."/>
            <person name="Wierzbicki I.H."/>
            <person name="Pendleton A.L."/>
            <person name="Watervoot N.F."/>
            <person name="Auber R.P."/>
            <person name="Gonzalez D.J."/>
            <person name="Wisecaver J.H."/>
            <person name="Moore B.S."/>
        </authorList>
    </citation>
    <scope>NUCLEOTIDE SEQUENCE [LARGE SCALE GENOMIC DNA]</scope>
    <source>
        <strain evidence="5 6">12B1</strain>
    </source>
</reference>
<keyword evidence="6" id="KW-1185">Reference proteome</keyword>
<dbReference type="Pfam" id="PF22784">
    <property type="entry name" value="PTP-SAK"/>
    <property type="match status" value="1"/>
</dbReference>
<sequence>MVEGNMLSALFKMLMKILTAPLWFFDAVDKEKMVLAIPFDIRRRVLKLMFLPTLWWTMLLHRTMPDQRRWYDRVDSRVIIGALPLKSHLETLSRIERVSGVINFCDEFAGHAEYGKVGMRQLRLPTLDYCSPTVQQLEKGLDFIRNQPPGCSTYVHCKAGRGRAGTMLMAYLISERGMSPDMAQRELLRVRPHVSPRLWKRQSVRELYRRKKIQMQEEERERAILEAQERAKLEAAPSLVDGSARVSENPFESEVETTGPTDQPASTSEGAPPIS</sequence>
<dbReference type="Gene3D" id="3.90.190.10">
    <property type="entry name" value="Protein tyrosine phosphatase superfamily"/>
    <property type="match status" value="1"/>
</dbReference>
<name>A0AB34K2N8_PRYPA</name>
<dbReference type="Proteomes" id="UP001515480">
    <property type="component" value="Unassembled WGS sequence"/>
</dbReference>
<keyword evidence="1" id="KW-0378">Hydrolase</keyword>
<dbReference type="PROSITE" id="PS50054">
    <property type="entry name" value="TYR_PHOSPHATASE_DUAL"/>
    <property type="match status" value="1"/>
</dbReference>
<feature type="domain" description="Tyrosine specific protein phosphatases" evidence="4">
    <location>
        <begin position="138"/>
        <end position="194"/>
    </location>
</feature>
<evidence type="ECO:0000313" key="6">
    <source>
        <dbReference type="Proteomes" id="UP001515480"/>
    </source>
</evidence>
<evidence type="ECO:0000313" key="5">
    <source>
        <dbReference type="EMBL" id="KAL1527176.1"/>
    </source>
</evidence>
<dbReference type="InterPro" id="IPR020422">
    <property type="entry name" value="TYR_PHOSPHATASE_DUAL_dom"/>
</dbReference>
<proteinExistence type="predicted"/>
<dbReference type="PANTHER" id="PTHR46274:SF6">
    <property type="entry name" value="TYR_PHOSPHATASE_2 DOMAIN-CONTAINING PROTEIN"/>
    <property type="match status" value="1"/>
</dbReference>
<dbReference type="SUPFAM" id="SSF52799">
    <property type="entry name" value="(Phosphotyrosine protein) phosphatases II"/>
    <property type="match status" value="1"/>
</dbReference>
<dbReference type="PROSITE" id="PS50056">
    <property type="entry name" value="TYR_PHOSPHATASE_2"/>
    <property type="match status" value="1"/>
</dbReference>